<dbReference type="RefSeq" id="WP_008514669.1">
    <property type="nucleotide sequence ID" value="NZ_ACJM01000002.1"/>
</dbReference>
<evidence type="ECO:0000313" key="4">
    <source>
        <dbReference type="EMBL" id="EEG78634.1"/>
    </source>
</evidence>
<evidence type="ECO:0000256" key="1">
    <source>
        <dbReference type="ARBA" id="ARBA00022490"/>
    </source>
</evidence>
<dbReference type="SUPFAM" id="SSF55326">
    <property type="entry name" value="PurM N-terminal domain-like"/>
    <property type="match status" value="1"/>
</dbReference>
<dbReference type="Gene3D" id="3.90.650.10">
    <property type="entry name" value="PurM-like C-terminal domain"/>
    <property type="match status" value="1"/>
</dbReference>
<accession>C0GDB3</accession>
<dbReference type="InterPro" id="IPR036921">
    <property type="entry name" value="PurM-like_N_sf"/>
</dbReference>
<dbReference type="InterPro" id="IPR016188">
    <property type="entry name" value="PurM-like_N"/>
</dbReference>
<dbReference type="InterPro" id="IPR036676">
    <property type="entry name" value="PurM-like_C_sf"/>
</dbReference>
<gene>
    <name evidence="4" type="ORF">DealDRAFT_0564</name>
</gene>
<dbReference type="Pfam" id="PF02769">
    <property type="entry name" value="AIRS_C"/>
    <property type="match status" value="1"/>
</dbReference>
<dbReference type="Proteomes" id="UP000006443">
    <property type="component" value="Unassembled WGS sequence"/>
</dbReference>
<comment type="caution">
    <text evidence="4">The sequence shown here is derived from an EMBL/GenBank/DDBJ whole genome shotgun (WGS) entry which is preliminary data.</text>
</comment>
<sequence>MNKVEKALMHGLFVHLHHNIDKAIDFGAFKKLNEKVDKTWPGALLVGPDANDDAAVVEIPGEGTLVVGKMESHNSPCVPRPYDAAATGAGGAMRDVVAMGGRPLFALDFIGTRPLEQEVLVGPCGFKGECTCGNCETMTSQDRLNIMLKGIRDMCNTMDVFVAGGGFSTSFSDIVPACVVAVVGKLVTDKPLTKPAKIAGNKIIVVGETGTDGNDTLYRAGLVSEMRPAIALFEEERVTMDASIAAFKTGKINACSDLGAAGIGAAVCESARYGGFGAKVDLTNVPVRDKDITPEEILICETQARMQFQVNPEDVDEVLEAIRSQNAKATVVGEITNDDKVVFEYQGKEIASIPNNPSEEILDELRKY</sequence>
<reference evidence="4 5" key="1">
    <citation type="submission" date="2009-02" db="EMBL/GenBank/DDBJ databases">
        <title>Sequencing of the draft genome and assembly of Dethiobacter alkaliphilus AHT 1.</title>
        <authorList>
            <consortium name="US DOE Joint Genome Institute (JGI-PGF)"/>
            <person name="Lucas S."/>
            <person name="Copeland A."/>
            <person name="Lapidus A."/>
            <person name="Glavina del Rio T."/>
            <person name="Dalin E."/>
            <person name="Tice H."/>
            <person name="Bruce D."/>
            <person name="Goodwin L."/>
            <person name="Pitluck S."/>
            <person name="Larimer F."/>
            <person name="Land M.L."/>
            <person name="Hauser L."/>
            <person name="Muyzer G."/>
        </authorList>
    </citation>
    <scope>NUCLEOTIDE SEQUENCE [LARGE SCALE GENOMIC DNA]</scope>
    <source>
        <strain evidence="4 5">AHT 1</strain>
    </source>
</reference>
<dbReference type="SUPFAM" id="SSF56042">
    <property type="entry name" value="PurM C-terminal domain-like"/>
    <property type="match status" value="1"/>
</dbReference>
<dbReference type="OrthoDB" id="9804441at2"/>
<dbReference type="EMBL" id="ACJM01000002">
    <property type="protein sequence ID" value="EEG78634.1"/>
    <property type="molecule type" value="Genomic_DNA"/>
</dbReference>
<proteinExistence type="predicted"/>
<dbReference type="PANTHER" id="PTHR43555">
    <property type="entry name" value="PHOSPHORIBOSYLFORMYLGLYCINAMIDINE SYNTHASE SUBUNIT PURL"/>
    <property type="match status" value="1"/>
</dbReference>
<dbReference type="GO" id="GO:0004642">
    <property type="term" value="F:phosphoribosylformylglycinamidine synthase activity"/>
    <property type="evidence" value="ECO:0007669"/>
    <property type="project" value="InterPro"/>
</dbReference>
<keyword evidence="5" id="KW-1185">Reference proteome</keyword>
<evidence type="ECO:0000313" key="5">
    <source>
        <dbReference type="Proteomes" id="UP000006443"/>
    </source>
</evidence>
<keyword evidence="1" id="KW-0963">Cytoplasm</keyword>
<evidence type="ECO:0000259" key="2">
    <source>
        <dbReference type="Pfam" id="PF00586"/>
    </source>
</evidence>
<dbReference type="Pfam" id="PF00586">
    <property type="entry name" value="AIRS"/>
    <property type="match status" value="1"/>
</dbReference>
<name>C0GDB3_DETAL</name>
<dbReference type="eggNOG" id="COG0046">
    <property type="taxonomic scope" value="Bacteria"/>
</dbReference>
<dbReference type="STRING" id="555088.DealDRAFT_0564"/>
<dbReference type="PANTHER" id="PTHR43555:SF1">
    <property type="entry name" value="PHOSPHORIBOSYLFORMYLGLYCINAMIDINE SYNTHASE SUBUNIT PURL"/>
    <property type="match status" value="1"/>
</dbReference>
<dbReference type="GO" id="GO:0006189">
    <property type="term" value="P:'de novo' IMP biosynthetic process"/>
    <property type="evidence" value="ECO:0007669"/>
    <property type="project" value="InterPro"/>
</dbReference>
<feature type="domain" description="PurM-like N-terminal" evidence="2">
    <location>
        <begin position="52"/>
        <end position="185"/>
    </location>
</feature>
<feature type="domain" description="PurM-like C-terminal" evidence="3">
    <location>
        <begin position="199"/>
        <end position="344"/>
    </location>
</feature>
<dbReference type="Gene3D" id="3.30.1330.10">
    <property type="entry name" value="PurM-like, N-terminal domain"/>
    <property type="match status" value="1"/>
</dbReference>
<organism evidence="4 5">
    <name type="scientific">Dethiobacter alkaliphilus AHT 1</name>
    <dbReference type="NCBI Taxonomy" id="555088"/>
    <lineage>
        <taxon>Bacteria</taxon>
        <taxon>Bacillati</taxon>
        <taxon>Bacillota</taxon>
        <taxon>Dethiobacteria</taxon>
        <taxon>Dethiobacterales</taxon>
        <taxon>Dethiobacteraceae</taxon>
        <taxon>Dethiobacter</taxon>
    </lineage>
</organism>
<dbReference type="AlphaFoldDB" id="C0GDB3"/>
<dbReference type="InterPro" id="IPR010918">
    <property type="entry name" value="PurM-like_C_dom"/>
</dbReference>
<protein>
    <submittedName>
        <fullName evidence="4">AIR synthase related protein domain protein</fullName>
    </submittedName>
</protein>
<evidence type="ECO:0000259" key="3">
    <source>
        <dbReference type="Pfam" id="PF02769"/>
    </source>
</evidence>
<dbReference type="InterPro" id="IPR010074">
    <property type="entry name" value="PRibForGlyAmidine_synth_PurL"/>
</dbReference>